<sequence>MGTTSAYEVVLTAQPAGKSLPDKVPSIVASPPPAQYCASDKCTFTWFQDPIPRGTAVTHGLDFKVYDYLQMLLNVFDPKPINFCPDCAAALTLEQKRACIGFDGTWSILGSSRAEKFALFNEYIALSKKSAGKLLLSLLFFPILAPLVALPTTKRMLPSSLVKLWQSMPWLHCLLSCVYIWGVYFAIIVSMPFVAQAVFWGLLELYTVYLLFVGLAAATTLRQNQRSTQFSMLYSLFLALQAIIFPSACLLIPLNCIWSIPHAHLIALASGTTSVAEALPLIDTNDAPIEASLLPGHFASSHVMAPIARRLRKWAIGLTVFVNCTMGLNMAFFFSWTTWVLPTTNIAFPGVNQLLKSPANIDYTVQSSFSPLCTSLSNATVQVVWNLQLSPTPSAMNGLPRMSLSFVHSTQASPMAFRIDGVTDIGVLAQSGTAIQYIPTDGQSSLTFLGTFAVADCAALATYIPTVTSTYDAVSIQQFTNSVVPTLTSRVVAPIPGYLVTKFLFETCFIAQCVCTCTLAIWTLWLKFDAIAKDGLH</sequence>
<feature type="transmembrane region" description="Helical" evidence="1">
    <location>
        <begin position="131"/>
        <end position="149"/>
    </location>
</feature>
<protein>
    <recommendedName>
        <fullName evidence="3">Transmembrane protein</fullName>
    </recommendedName>
</protein>
<proteinExistence type="predicted"/>
<organism evidence="2">
    <name type="scientific">Aphanomyces stellatus</name>
    <dbReference type="NCBI Taxonomy" id="120398"/>
    <lineage>
        <taxon>Eukaryota</taxon>
        <taxon>Sar</taxon>
        <taxon>Stramenopiles</taxon>
        <taxon>Oomycota</taxon>
        <taxon>Saprolegniomycetes</taxon>
        <taxon>Saprolegniales</taxon>
        <taxon>Verrucalvaceae</taxon>
        <taxon>Aphanomyces</taxon>
    </lineage>
</organism>
<feature type="transmembrane region" description="Helical" evidence="1">
    <location>
        <begin position="169"/>
        <end position="190"/>
    </location>
</feature>
<feature type="transmembrane region" description="Helical" evidence="1">
    <location>
        <begin position="197"/>
        <end position="221"/>
    </location>
</feature>
<keyword evidence="1" id="KW-0472">Membrane</keyword>
<feature type="non-terminal residue" evidence="2">
    <location>
        <position position="537"/>
    </location>
</feature>
<feature type="transmembrane region" description="Helical" evidence="1">
    <location>
        <begin position="314"/>
        <end position="336"/>
    </location>
</feature>
<dbReference type="AlphaFoldDB" id="A0A6A4ZLP2"/>
<name>A0A6A4ZLP2_9STRA</name>
<keyword evidence="1" id="KW-0812">Transmembrane</keyword>
<reference evidence="2" key="1">
    <citation type="submission" date="2019-06" db="EMBL/GenBank/DDBJ databases">
        <title>Genomics analysis of Aphanomyces spp. identifies a new class of oomycete effector associated with host adaptation.</title>
        <authorList>
            <person name="Gaulin E."/>
        </authorList>
    </citation>
    <scope>NUCLEOTIDE SEQUENCE</scope>
    <source>
        <strain evidence="2">CBS 578.67</strain>
    </source>
</reference>
<feature type="transmembrane region" description="Helical" evidence="1">
    <location>
        <begin position="233"/>
        <end position="254"/>
    </location>
</feature>
<gene>
    <name evidence="2" type="ORF">As57867_004726</name>
</gene>
<evidence type="ECO:0000256" key="1">
    <source>
        <dbReference type="SAM" id="Phobius"/>
    </source>
</evidence>
<dbReference type="EMBL" id="VJMH01001222">
    <property type="protein sequence ID" value="KAF0712647.1"/>
    <property type="molecule type" value="Genomic_DNA"/>
</dbReference>
<evidence type="ECO:0000313" key="2">
    <source>
        <dbReference type="EMBL" id="KAF0712647.1"/>
    </source>
</evidence>
<accession>A0A6A4ZLP2</accession>
<comment type="caution">
    <text evidence="2">The sequence shown here is derived from an EMBL/GenBank/DDBJ whole genome shotgun (WGS) entry which is preliminary data.</text>
</comment>
<evidence type="ECO:0008006" key="3">
    <source>
        <dbReference type="Google" id="ProtNLM"/>
    </source>
</evidence>
<keyword evidence="1" id="KW-1133">Transmembrane helix</keyword>